<dbReference type="InterPro" id="IPR036955">
    <property type="entry name" value="AP2/ERF_dom_sf"/>
</dbReference>
<feature type="domain" description="AP2/ERF" evidence="4">
    <location>
        <begin position="105"/>
        <end position="159"/>
    </location>
</feature>
<dbReference type="Proteomes" id="UP001595748">
    <property type="component" value="Unassembled WGS sequence"/>
</dbReference>
<proteinExistence type="predicted"/>
<organism evidence="5 6">
    <name type="scientific">Deinococcus antarcticus</name>
    <dbReference type="NCBI Taxonomy" id="1298767"/>
    <lineage>
        <taxon>Bacteria</taxon>
        <taxon>Thermotogati</taxon>
        <taxon>Deinococcota</taxon>
        <taxon>Deinococci</taxon>
        <taxon>Deinococcales</taxon>
        <taxon>Deinococcaceae</taxon>
        <taxon>Deinococcus</taxon>
    </lineage>
</organism>
<keyword evidence="5" id="KW-0255">Endonuclease</keyword>
<reference evidence="6" key="1">
    <citation type="journal article" date="2019" name="Int. J. Syst. Evol. Microbiol.">
        <title>The Global Catalogue of Microorganisms (GCM) 10K type strain sequencing project: providing services to taxonomists for standard genome sequencing and annotation.</title>
        <authorList>
            <consortium name="The Broad Institute Genomics Platform"/>
            <consortium name="The Broad Institute Genome Sequencing Center for Infectious Disease"/>
            <person name="Wu L."/>
            <person name="Ma J."/>
        </authorList>
    </citation>
    <scope>NUCLEOTIDE SEQUENCE [LARGE SCALE GENOMIC DNA]</scope>
    <source>
        <strain evidence="6">CCTCC AB 2013263</strain>
    </source>
</reference>
<gene>
    <name evidence="5" type="ORF">ACFOPQ_01450</name>
</gene>
<dbReference type="InterPro" id="IPR003615">
    <property type="entry name" value="HNH_nuc"/>
</dbReference>
<dbReference type="SUPFAM" id="SSF54060">
    <property type="entry name" value="His-Me finger endonucleases"/>
    <property type="match status" value="1"/>
</dbReference>
<protein>
    <submittedName>
        <fullName evidence="5">HNH endonuclease</fullName>
    </submittedName>
</protein>
<evidence type="ECO:0000313" key="6">
    <source>
        <dbReference type="Proteomes" id="UP001595748"/>
    </source>
</evidence>
<evidence type="ECO:0000256" key="2">
    <source>
        <dbReference type="ARBA" id="ARBA00023125"/>
    </source>
</evidence>
<name>A0ABV8A2I0_9DEIO</name>
<dbReference type="GO" id="GO:0004519">
    <property type="term" value="F:endonuclease activity"/>
    <property type="evidence" value="ECO:0007669"/>
    <property type="project" value="UniProtKB-KW"/>
</dbReference>
<keyword evidence="5" id="KW-0540">Nuclease</keyword>
<dbReference type="Gene3D" id="3.30.730.10">
    <property type="entry name" value="AP2/ERF domain"/>
    <property type="match status" value="1"/>
</dbReference>
<evidence type="ECO:0000313" key="5">
    <source>
        <dbReference type="EMBL" id="MFC3859441.1"/>
    </source>
</evidence>
<dbReference type="InterPro" id="IPR044925">
    <property type="entry name" value="His-Me_finger_sf"/>
</dbReference>
<evidence type="ECO:0000259" key="4">
    <source>
        <dbReference type="PROSITE" id="PS51032"/>
    </source>
</evidence>
<keyword evidence="2" id="KW-0238">DNA-binding</keyword>
<keyword evidence="1" id="KW-0805">Transcription regulation</keyword>
<dbReference type="InterPro" id="IPR016177">
    <property type="entry name" value="DNA-bd_dom_sf"/>
</dbReference>
<keyword evidence="6" id="KW-1185">Reference proteome</keyword>
<dbReference type="EMBL" id="JBHRZF010000011">
    <property type="protein sequence ID" value="MFC3859441.1"/>
    <property type="molecule type" value="Genomic_DNA"/>
</dbReference>
<keyword evidence="3" id="KW-0804">Transcription</keyword>
<sequence length="173" mass="19511">MAEIPLHGKWGEGKVALVDDRDLPFLSRYRFTLHKKGYVRTYIRREGQTRPVSIELHLLLRDEQGRLYKDHINGDPLDNRRENLRLATNQQNAFNQKVNRNNRSGFKGVRKTRHGWQAVIRLDGHQRCLGTYGTPELAAAAYNGAAIALFGAFAHLNTIPAPARQDVSADAAA</sequence>
<dbReference type="Gene3D" id="3.90.75.20">
    <property type="match status" value="1"/>
</dbReference>
<dbReference type="RefSeq" id="WP_380075607.1">
    <property type="nucleotide sequence ID" value="NZ_JBHRZF010000011.1"/>
</dbReference>
<dbReference type="InterPro" id="IPR001471">
    <property type="entry name" value="AP2/ERF_dom"/>
</dbReference>
<evidence type="ECO:0000256" key="1">
    <source>
        <dbReference type="ARBA" id="ARBA00023015"/>
    </source>
</evidence>
<dbReference type="Pfam" id="PF13392">
    <property type="entry name" value="HNH_3"/>
    <property type="match status" value="1"/>
</dbReference>
<dbReference type="SMART" id="SM00380">
    <property type="entry name" value="AP2"/>
    <property type="match status" value="1"/>
</dbReference>
<comment type="caution">
    <text evidence="5">The sequence shown here is derived from an EMBL/GenBank/DDBJ whole genome shotgun (WGS) entry which is preliminary data.</text>
</comment>
<dbReference type="SUPFAM" id="SSF54171">
    <property type="entry name" value="DNA-binding domain"/>
    <property type="match status" value="1"/>
</dbReference>
<dbReference type="PROSITE" id="PS51032">
    <property type="entry name" value="AP2_ERF"/>
    <property type="match status" value="1"/>
</dbReference>
<evidence type="ECO:0000256" key="3">
    <source>
        <dbReference type="ARBA" id="ARBA00023163"/>
    </source>
</evidence>
<accession>A0ABV8A2I0</accession>
<keyword evidence="5" id="KW-0378">Hydrolase</keyword>